<sequence length="161" mass="16980">MRIVLFMQYNHSRKDRRMRAAILAGLMTVGLMVACGGSGVPEVTAQAENCADCLHELQDCLRRAGSRPAAIEACQAMHDDCYAEMCGGLSVANEESSGVTQTGLPPDNICYVECWGGSAAGTTAAAYAASLQVCFDSANSICAVADGGWYGLSYNGQHWAN</sequence>
<gene>
    <name evidence="1" type="ORF">ASNO1_44560</name>
</gene>
<evidence type="ECO:0000313" key="1">
    <source>
        <dbReference type="EMBL" id="GMU08203.1"/>
    </source>
</evidence>
<evidence type="ECO:0008006" key="3">
    <source>
        <dbReference type="Google" id="ProtNLM"/>
    </source>
</evidence>
<keyword evidence="2" id="KW-1185">Reference proteome</keyword>
<evidence type="ECO:0000313" key="2">
    <source>
        <dbReference type="Proteomes" id="UP001342631"/>
    </source>
</evidence>
<name>A0ABQ6QY17_9BACT</name>
<dbReference type="PROSITE" id="PS51257">
    <property type="entry name" value="PROKAR_LIPOPROTEIN"/>
    <property type="match status" value="1"/>
</dbReference>
<dbReference type="Proteomes" id="UP001342631">
    <property type="component" value="Unassembled WGS sequence"/>
</dbReference>
<protein>
    <recommendedName>
        <fullName evidence="3">Lipoprotein</fullName>
    </recommendedName>
</protein>
<dbReference type="EMBL" id="BTTX01000004">
    <property type="protein sequence ID" value="GMU08203.1"/>
    <property type="molecule type" value="Genomic_DNA"/>
</dbReference>
<proteinExistence type="predicted"/>
<accession>A0ABQ6QY17</accession>
<organism evidence="1 2">
    <name type="scientific">Corallococcus caeni</name>
    <dbReference type="NCBI Taxonomy" id="3082388"/>
    <lineage>
        <taxon>Bacteria</taxon>
        <taxon>Pseudomonadati</taxon>
        <taxon>Myxococcota</taxon>
        <taxon>Myxococcia</taxon>
        <taxon>Myxococcales</taxon>
        <taxon>Cystobacterineae</taxon>
        <taxon>Myxococcaceae</taxon>
        <taxon>Corallococcus</taxon>
    </lineage>
</organism>
<reference evidence="1 2" key="1">
    <citation type="journal article" date="2024" name="Arch. Microbiol.">
        <title>Corallococcus caeni sp. nov., a novel myxobacterium isolated from activated sludge.</title>
        <authorList>
            <person name="Tomita S."/>
            <person name="Nakai R."/>
            <person name="Kuroda K."/>
            <person name="Kurashita H."/>
            <person name="Hatamoto M."/>
            <person name="Yamaguchi T."/>
            <person name="Narihiro T."/>
        </authorList>
    </citation>
    <scope>NUCLEOTIDE SEQUENCE [LARGE SCALE GENOMIC DNA]</scope>
    <source>
        <strain evidence="1 2">NO1</strain>
    </source>
</reference>
<comment type="caution">
    <text evidence="1">The sequence shown here is derived from an EMBL/GenBank/DDBJ whole genome shotgun (WGS) entry which is preliminary data.</text>
</comment>